<dbReference type="AlphaFoldDB" id="U6L2S8"/>
<proteinExistence type="predicted"/>
<gene>
    <name evidence="2" type="ORF">ETH_00032885</name>
</gene>
<dbReference type="OrthoDB" id="10469520at2759"/>
<reference evidence="2" key="2">
    <citation type="submission" date="2013-10" db="EMBL/GenBank/DDBJ databases">
        <authorList>
            <person name="Aslett M."/>
        </authorList>
    </citation>
    <scope>NUCLEOTIDE SEQUENCE [LARGE SCALE GENOMIC DNA]</scope>
    <source>
        <strain evidence="2">Houghton</strain>
    </source>
</reference>
<dbReference type="Proteomes" id="UP000030747">
    <property type="component" value="Unassembled WGS sequence"/>
</dbReference>
<name>U6L2S8_EIMTE</name>
<organism evidence="2 3">
    <name type="scientific">Eimeria tenella</name>
    <name type="common">Coccidian parasite</name>
    <dbReference type="NCBI Taxonomy" id="5802"/>
    <lineage>
        <taxon>Eukaryota</taxon>
        <taxon>Sar</taxon>
        <taxon>Alveolata</taxon>
        <taxon>Apicomplexa</taxon>
        <taxon>Conoidasida</taxon>
        <taxon>Coccidia</taxon>
        <taxon>Eucoccidiorida</taxon>
        <taxon>Eimeriorina</taxon>
        <taxon>Eimeriidae</taxon>
        <taxon>Eimeria</taxon>
    </lineage>
</organism>
<keyword evidence="3" id="KW-1185">Reference proteome</keyword>
<reference evidence="2" key="1">
    <citation type="submission" date="2013-10" db="EMBL/GenBank/DDBJ databases">
        <title>Genomic analysis of the causative agents of coccidiosis in chickens.</title>
        <authorList>
            <person name="Reid A.J."/>
            <person name="Blake D."/>
            <person name="Billington K."/>
            <person name="Browne H."/>
            <person name="Dunn M."/>
            <person name="Hung S."/>
            <person name="Kawahara F."/>
            <person name="Miranda-Saavedra D."/>
            <person name="Mourier T."/>
            <person name="Nagra H."/>
            <person name="Otto T.D."/>
            <person name="Rawlings N."/>
            <person name="Sanchez A."/>
            <person name="Sanders M."/>
            <person name="Subramaniam C."/>
            <person name="Tay Y."/>
            <person name="Dear P."/>
            <person name="Doerig C."/>
            <person name="Gruber A."/>
            <person name="Parkinson J."/>
            <person name="Shirley M."/>
            <person name="Wan K.L."/>
            <person name="Berriman M."/>
            <person name="Tomley F."/>
            <person name="Pain A."/>
        </authorList>
    </citation>
    <scope>NUCLEOTIDE SEQUENCE [LARGE SCALE GENOMIC DNA]</scope>
    <source>
        <strain evidence="2">Houghton</strain>
    </source>
</reference>
<feature type="compositionally biased region" description="Low complexity" evidence="1">
    <location>
        <begin position="13"/>
        <end position="50"/>
    </location>
</feature>
<evidence type="ECO:0000313" key="2">
    <source>
        <dbReference type="EMBL" id="CDJ43498.1"/>
    </source>
</evidence>
<dbReference type="RefSeq" id="XP_013234248.1">
    <property type="nucleotide sequence ID" value="XM_013378794.1"/>
</dbReference>
<evidence type="ECO:0000313" key="3">
    <source>
        <dbReference type="Proteomes" id="UP000030747"/>
    </source>
</evidence>
<dbReference type="EMBL" id="HG675789">
    <property type="protein sequence ID" value="CDJ43498.1"/>
    <property type="molecule type" value="Genomic_DNA"/>
</dbReference>
<evidence type="ECO:0000256" key="1">
    <source>
        <dbReference type="SAM" id="MobiDB-lite"/>
    </source>
</evidence>
<sequence>MPLLQGPRPLVSPQQGPPVQSVGAPQQQPAAAAAAAAAARPAEAAGGLPANRPQPSHPAWEVPPAAAALVDEVVKVPSMLS</sequence>
<accession>U6L2S8</accession>
<dbReference type="GeneID" id="25255643"/>
<feature type="region of interest" description="Disordered" evidence="1">
    <location>
        <begin position="1"/>
        <end position="63"/>
    </location>
</feature>
<protein>
    <submittedName>
        <fullName evidence="2">mRNA processing protein, putative</fullName>
    </submittedName>
</protein>
<feature type="non-terminal residue" evidence="2">
    <location>
        <position position="81"/>
    </location>
</feature>